<accession>K2RX80</accession>
<dbReference type="EMBL" id="AHHD01000249">
    <property type="protein sequence ID" value="EKG17337.1"/>
    <property type="molecule type" value="Genomic_DNA"/>
</dbReference>
<comment type="caution">
    <text evidence="1">The sequence shown here is derived from an EMBL/GenBank/DDBJ whole genome shotgun (WGS) entry which is preliminary data.</text>
</comment>
<dbReference type="VEuPathDB" id="FungiDB:MPH_05403"/>
<organism evidence="1 2">
    <name type="scientific">Macrophomina phaseolina (strain MS6)</name>
    <name type="common">Charcoal rot fungus</name>
    <dbReference type="NCBI Taxonomy" id="1126212"/>
    <lineage>
        <taxon>Eukaryota</taxon>
        <taxon>Fungi</taxon>
        <taxon>Dikarya</taxon>
        <taxon>Ascomycota</taxon>
        <taxon>Pezizomycotina</taxon>
        <taxon>Dothideomycetes</taxon>
        <taxon>Dothideomycetes incertae sedis</taxon>
        <taxon>Botryosphaeriales</taxon>
        <taxon>Botryosphaeriaceae</taxon>
        <taxon>Macrophomina</taxon>
    </lineage>
</organism>
<dbReference type="HOGENOM" id="CLU_2237102_0_0_1"/>
<reference evidence="1 2" key="1">
    <citation type="journal article" date="2012" name="BMC Genomics">
        <title>Tools to kill: Genome of one of the most destructive plant pathogenic fungi Macrophomina phaseolina.</title>
        <authorList>
            <person name="Islam M.S."/>
            <person name="Haque M.S."/>
            <person name="Islam M.M."/>
            <person name="Emdad E.M."/>
            <person name="Halim A."/>
            <person name="Hossen Q.M.M."/>
            <person name="Hossain M.Z."/>
            <person name="Ahmed B."/>
            <person name="Rahim S."/>
            <person name="Rahman M.S."/>
            <person name="Alam M.M."/>
            <person name="Hou S."/>
            <person name="Wan X."/>
            <person name="Saito J.A."/>
            <person name="Alam M."/>
        </authorList>
    </citation>
    <scope>NUCLEOTIDE SEQUENCE [LARGE SCALE GENOMIC DNA]</scope>
    <source>
        <strain evidence="1 2">MS6</strain>
    </source>
</reference>
<gene>
    <name evidence="1" type="ORF">MPH_05403</name>
</gene>
<evidence type="ECO:0000313" key="2">
    <source>
        <dbReference type="Proteomes" id="UP000007129"/>
    </source>
</evidence>
<sequence>MLGPCNKRNGSDILASTLGSELKRPLSRAECFRSVLITHRFPRHHHQRLSTVSTTNPCLSFSPDSRQHDTVTKLPPVLKALPRCDLDCPSLYHQYQVARPPSYTK</sequence>
<dbReference type="Proteomes" id="UP000007129">
    <property type="component" value="Unassembled WGS sequence"/>
</dbReference>
<name>K2RX80_MACPH</name>
<dbReference type="AlphaFoldDB" id="K2RX80"/>
<protein>
    <submittedName>
        <fullName evidence="1">Uncharacterized protein</fullName>
    </submittedName>
</protein>
<evidence type="ECO:0000313" key="1">
    <source>
        <dbReference type="EMBL" id="EKG17337.1"/>
    </source>
</evidence>
<dbReference type="InParanoid" id="K2RX80"/>
<proteinExistence type="predicted"/>